<proteinExistence type="predicted"/>
<accession>A0A4R8DPS0</accession>
<dbReference type="AlphaFoldDB" id="A0A4R8DPS0"/>
<dbReference type="InterPro" id="IPR004879">
    <property type="entry name" value="Ssp411-like_TRX"/>
</dbReference>
<dbReference type="PIRSF" id="PIRSF006402">
    <property type="entry name" value="UCP006402_thioredoxin"/>
    <property type="match status" value="1"/>
</dbReference>
<organism evidence="2 3">
    <name type="scientific">Dinghuibacter silviterrae</name>
    <dbReference type="NCBI Taxonomy" id="1539049"/>
    <lineage>
        <taxon>Bacteria</taxon>
        <taxon>Pseudomonadati</taxon>
        <taxon>Bacteroidota</taxon>
        <taxon>Chitinophagia</taxon>
        <taxon>Chitinophagales</taxon>
        <taxon>Chitinophagaceae</taxon>
        <taxon>Dinghuibacter</taxon>
    </lineage>
</organism>
<reference evidence="2 3" key="1">
    <citation type="submission" date="2019-03" db="EMBL/GenBank/DDBJ databases">
        <title>Genomic Encyclopedia of Type Strains, Phase IV (KMG-IV): sequencing the most valuable type-strain genomes for metagenomic binning, comparative biology and taxonomic classification.</title>
        <authorList>
            <person name="Goeker M."/>
        </authorList>
    </citation>
    <scope>NUCLEOTIDE SEQUENCE [LARGE SCALE GENOMIC DNA]</scope>
    <source>
        <strain evidence="2 3">DSM 100059</strain>
    </source>
</reference>
<dbReference type="Gene3D" id="3.40.30.10">
    <property type="entry name" value="Glutaredoxin"/>
    <property type="match status" value="1"/>
</dbReference>
<evidence type="ECO:0000259" key="1">
    <source>
        <dbReference type="Pfam" id="PF03190"/>
    </source>
</evidence>
<sequence length="667" mass="75208">MNRLATESSPYLLQHAHNPVDWYPYGEEALTRAVAEDKPILVSVGYAACHWCHVMERESFEQQDVAALMNAHFINIKIDREERPDLDHIYMDALQAMTGSGGWPLNLFLTPDGRPFFGGTYFPPVRAYGRLSWKETLQEVARAFAGRRQEIETQADQLTEHLSVSNAFGLSAQPGLVTRSQIDTMYGALMQQADREEGGFGRPPKFPQTFSLLWLIRHAHFTGEQEGLTHALSSLDHLLNGGIYDQLGGGMARYSTDRGWLVPHFEKMLYDNALLVSVLCEAYGCTRETRFRDGIRDVLAFVRREWMTPDGLFCAAWDADSEGVEGKYYTWTKGEIDALLGEDAGTFCRLFGVTEEGNWEGVNILHRPAVVPADEQGLVERCRRILLDARQDRVPPLLDDKQILSWNALMNKAFSQAFAATGEEGYRQTAVEHMTSLLRHYRLVDGLGHVYKNGTVRYPAFLDDYAYLIQALLLLQEITADPVYLREAKDWTEYVVAHFSEPSSGFFFYTHAGQKDVLFRKKEIYDGATPSGNAVMAWNLWYLSVILDQPGWRTRAETMLQGVLQAATRYPTSFGVWADLALQALFGWNEVAIVGHSYAETLQAVLGHYIPNRVLQAGAKGDPSFPLLEGKKAPPEATWIYLCRNYTCAAPVADADALMQQIRRETQ</sequence>
<dbReference type="InterPro" id="IPR036249">
    <property type="entry name" value="Thioredoxin-like_sf"/>
</dbReference>
<comment type="caution">
    <text evidence="2">The sequence shown here is derived from an EMBL/GenBank/DDBJ whole genome shotgun (WGS) entry which is preliminary data.</text>
</comment>
<evidence type="ECO:0000313" key="2">
    <source>
        <dbReference type="EMBL" id="TDX00092.1"/>
    </source>
</evidence>
<dbReference type="Proteomes" id="UP000294498">
    <property type="component" value="Unassembled WGS sequence"/>
</dbReference>
<dbReference type="EMBL" id="SODV01000001">
    <property type="protein sequence ID" value="TDX00092.1"/>
    <property type="molecule type" value="Genomic_DNA"/>
</dbReference>
<dbReference type="PANTHER" id="PTHR42899">
    <property type="entry name" value="SPERMATOGENESIS-ASSOCIATED PROTEIN 20"/>
    <property type="match status" value="1"/>
</dbReference>
<dbReference type="GO" id="GO:0005975">
    <property type="term" value="P:carbohydrate metabolic process"/>
    <property type="evidence" value="ECO:0007669"/>
    <property type="project" value="InterPro"/>
</dbReference>
<keyword evidence="3" id="KW-1185">Reference proteome</keyword>
<protein>
    <recommendedName>
        <fullName evidence="1">Spermatogenesis-associated protein 20-like TRX domain-containing protein</fullName>
    </recommendedName>
</protein>
<dbReference type="InterPro" id="IPR024705">
    <property type="entry name" value="Ssp411"/>
</dbReference>
<evidence type="ECO:0000313" key="3">
    <source>
        <dbReference type="Proteomes" id="UP000294498"/>
    </source>
</evidence>
<dbReference type="OrthoDB" id="9762614at2"/>
<dbReference type="InterPro" id="IPR008928">
    <property type="entry name" value="6-hairpin_glycosidase_sf"/>
</dbReference>
<feature type="domain" description="Spermatogenesis-associated protein 20-like TRX" evidence="1">
    <location>
        <begin position="1"/>
        <end position="162"/>
    </location>
</feature>
<dbReference type="CDD" id="cd02955">
    <property type="entry name" value="SSP411"/>
    <property type="match status" value="1"/>
</dbReference>
<name>A0A4R8DPS0_9BACT</name>
<dbReference type="Gene3D" id="1.50.10.20">
    <property type="match status" value="2"/>
</dbReference>
<dbReference type="PANTHER" id="PTHR42899:SF1">
    <property type="entry name" value="SPERMATOGENESIS-ASSOCIATED PROTEIN 20"/>
    <property type="match status" value="1"/>
</dbReference>
<dbReference type="SUPFAM" id="SSF48208">
    <property type="entry name" value="Six-hairpin glycosidases"/>
    <property type="match status" value="1"/>
</dbReference>
<dbReference type="SUPFAM" id="SSF52833">
    <property type="entry name" value="Thioredoxin-like"/>
    <property type="match status" value="1"/>
</dbReference>
<gene>
    <name evidence="2" type="ORF">EDB95_1109</name>
</gene>
<dbReference type="RefSeq" id="WP_133991356.1">
    <property type="nucleotide sequence ID" value="NZ_SODV01000001.1"/>
</dbReference>
<dbReference type="Pfam" id="PF03190">
    <property type="entry name" value="Thioredox_DsbH"/>
    <property type="match status" value="1"/>
</dbReference>